<sequence>MVTILQYIQHNQTIFLDAAEHSKEYASIDGVSLHPDPVILPGDLTVGAHVQVKKDITSPGLKMNVEIYKFI</sequence>
<evidence type="ECO:0000313" key="3">
    <source>
        <dbReference type="Proteomes" id="UP001217089"/>
    </source>
</evidence>
<evidence type="ECO:0000313" key="2">
    <source>
        <dbReference type="EMBL" id="KAJ8314640.1"/>
    </source>
</evidence>
<dbReference type="InterPro" id="IPR036846">
    <property type="entry name" value="GM2-AP_sf"/>
</dbReference>
<gene>
    <name evidence="2" type="ORF">KUTeg_006790</name>
</gene>
<dbReference type="SUPFAM" id="SSF63707">
    <property type="entry name" value="Ganglioside M2 (gm2) activator"/>
    <property type="match status" value="1"/>
</dbReference>
<name>A0ABQ9FG33_TEGGR</name>
<reference evidence="2 3" key="1">
    <citation type="submission" date="2022-12" db="EMBL/GenBank/DDBJ databases">
        <title>Chromosome-level genome of Tegillarca granosa.</title>
        <authorList>
            <person name="Kim J."/>
        </authorList>
    </citation>
    <scope>NUCLEOTIDE SEQUENCE [LARGE SCALE GENOMIC DNA]</scope>
    <source>
        <strain evidence="2">Teg-2019</strain>
        <tissue evidence="2">Adductor muscle</tissue>
    </source>
</reference>
<keyword evidence="3" id="KW-1185">Reference proteome</keyword>
<keyword evidence="1" id="KW-0732">Signal</keyword>
<dbReference type="EMBL" id="JARBDR010000337">
    <property type="protein sequence ID" value="KAJ8314640.1"/>
    <property type="molecule type" value="Genomic_DNA"/>
</dbReference>
<proteinExistence type="predicted"/>
<organism evidence="2 3">
    <name type="scientific">Tegillarca granosa</name>
    <name type="common">Malaysian cockle</name>
    <name type="synonym">Anadara granosa</name>
    <dbReference type="NCBI Taxonomy" id="220873"/>
    <lineage>
        <taxon>Eukaryota</taxon>
        <taxon>Metazoa</taxon>
        <taxon>Spiralia</taxon>
        <taxon>Lophotrochozoa</taxon>
        <taxon>Mollusca</taxon>
        <taxon>Bivalvia</taxon>
        <taxon>Autobranchia</taxon>
        <taxon>Pteriomorphia</taxon>
        <taxon>Arcoida</taxon>
        <taxon>Arcoidea</taxon>
        <taxon>Arcidae</taxon>
        <taxon>Tegillarca</taxon>
    </lineage>
</organism>
<comment type="caution">
    <text evidence="2">The sequence shown here is derived from an EMBL/GenBank/DDBJ whole genome shotgun (WGS) entry which is preliminary data.</text>
</comment>
<accession>A0ABQ9FG33</accession>
<evidence type="ECO:0000256" key="1">
    <source>
        <dbReference type="ARBA" id="ARBA00022729"/>
    </source>
</evidence>
<protein>
    <submittedName>
        <fullName evidence="2">Uncharacterized protein</fullName>
    </submittedName>
</protein>
<dbReference type="Proteomes" id="UP001217089">
    <property type="component" value="Unassembled WGS sequence"/>
</dbReference>
<dbReference type="Gene3D" id="2.70.220.10">
    <property type="entry name" value="Ganglioside GM2 activator"/>
    <property type="match status" value="1"/>
</dbReference>